<evidence type="ECO:0000313" key="2">
    <source>
        <dbReference type="Proteomes" id="UP000547973"/>
    </source>
</evidence>
<sequence length="65" mass="6649">MTAITRPAMSAELVVVKVACVALVVFKKLSAEPSPDRRFLATGASASTPLPTAIAESEGAPHGDL</sequence>
<proteinExistence type="predicted"/>
<dbReference type="AlphaFoldDB" id="A0A7Z0CLC2"/>
<dbReference type="EMBL" id="JACBZO010000001">
    <property type="protein sequence ID" value="NYI42752.1"/>
    <property type="molecule type" value="Genomic_DNA"/>
</dbReference>
<gene>
    <name evidence="1" type="ORF">BKA03_002871</name>
</gene>
<organism evidence="1 2">
    <name type="scientific">Demequina lutea</name>
    <dbReference type="NCBI Taxonomy" id="431489"/>
    <lineage>
        <taxon>Bacteria</taxon>
        <taxon>Bacillati</taxon>
        <taxon>Actinomycetota</taxon>
        <taxon>Actinomycetes</taxon>
        <taxon>Micrococcales</taxon>
        <taxon>Demequinaceae</taxon>
        <taxon>Demequina</taxon>
    </lineage>
</organism>
<accession>A0A7Z0CLC2</accession>
<protein>
    <submittedName>
        <fullName evidence="1">Uncharacterized protein</fullName>
    </submittedName>
</protein>
<name>A0A7Z0CLC2_9MICO</name>
<keyword evidence="2" id="KW-1185">Reference proteome</keyword>
<dbReference type="Proteomes" id="UP000547973">
    <property type="component" value="Unassembled WGS sequence"/>
</dbReference>
<comment type="caution">
    <text evidence="1">The sequence shown here is derived from an EMBL/GenBank/DDBJ whole genome shotgun (WGS) entry which is preliminary data.</text>
</comment>
<evidence type="ECO:0000313" key="1">
    <source>
        <dbReference type="EMBL" id="NYI42752.1"/>
    </source>
</evidence>
<dbReference type="RefSeq" id="WP_062075197.1">
    <property type="nucleotide sequence ID" value="NZ_BBRC01000006.1"/>
</dbReference>
<reference evidence="1 2" key="1">
    <citation type="submission" date="2020-07" db="EMBL/GenBank/DDBJ databases">
        <title>Sequencing the genomes of 1000 actinobacteria strains.</title>
        <authorList>
            <person name="Klenk H.-P."/>
        </authorList>
    </citation>
    <scope>NUCLEOTIDE SEQUENCE [LARGE SCALE GENOMIC DNA]</scope>
    <source>
        <strain evidence="1 2">DSM 19970</strain>
    </source>
</reference>